<dbReference type="RefSeq" id="WP_113983441.1">
    <property type="nucleotide sequence ID" value="NZ_QMEY01000013.1"/>
</dbReference>
<evidence type="ECO:0000313" key="3">
    <source>
        <dbReference type="Proteomes" id="UP000253303"/>
    </source>
</evidence>
<dbReference type="InterPro" id="IPR045990">
    <property type="entry name" value="DUF5946"/>
</dbReference>
<keyword evidence="3" id="KW-1185">Reference proteome</keyword>
<evidence type="ECO:0000256" key="1">
    <source>
        <dbReference type="SAM" id="MobiDB-lite"/>
    </source>
</evidence>
<proteinExistence type="predicted"/>
<feature type="region of interest" description="Disordered" evidence="1">
    <location>
        <begin position="87"/>
        <end position="110"/>
    </location>
</feature>
<protein>
    <submittedName>
        <fullName evidence="2">Uncharacterized protein</fullName>
    </submittedName>
</protein>
<dbReference type="Proteomes" id="UP000253303">
    <property type="component" value="Unassembled WGS sequence"/>
</dbReference>
<comment type="caution">
    <text evidence="2">The sequence shown here is derived from an EMBL/GenBank/DDBJ whole genome shotgun (WGS) entry which is preliminary data.</text>
</comment>
<name>A0A366LUX8_9ACTN</name>
<reference evidence="2 3" key="1">
    <citation type="submission" date="2018-06" db="EMBL/GenBank/DDBJ databases">
        <title>Sphaerisporangium craniellae sp. nov., isolated from a marine sponge in the South China Sea.</title>
        <authorList>
            <person name="Li L."/>
        </authorList>
    </citation>
    <scope>NUCLEOTIDE SEQUENCE [LARGE SCALE GENOMIC DNA]</scope>
    <source>
        <strain evidence="2 3">LHW63015</strain>
    </source>
</reference>
<dbReference type="AlphaFoldDB" id="A0A366LUX8"/>
<accession>A0A366LUX8</accession>
<gene>
    <name evidence="2" type="ORF">DP939_26220</name>
</gene>
<evidence type="ECO:0000313" key="2">
    <source>
        <dbReference type="EMBL" id="RBQ16992.1"/>
    </source>
</evidence>
<feature type="compositionally biased region" description="Basic residues" evidence="1">
    <location>
        <begin position="87"/>
        <end position="97"/>
    </location>
</feature>
<dbReference type="OrthoDB" id="3427046at2"/>
<dbReference type="Pfam" id="PF19371">
    <property type="entry name" value="DUF5946"/>
    <property type="match status" value="1"/>
</dbReference>
<sequence length="159" mass="16796">MTGDGPRCADCGGPGGAEWCAALFGELLTLDYSRREPWGALHAVSVACYHFQHPSRAIGGSGPFYWSLLHLYLREGRDSLIAATQRARRNNTHRTGGRKPGPGDFPGAPPFPARAVPPAAFTTTIADVAAGGDFPAEGFEDRVRSWATATVSAWAAPGS</sequence>
<dbReference type="EMBL" id="QMEY01000013">
    <property type="protein sequence ID" value="RBQ16992.1"/>
    <property type="molecule type" value="Genomic_DNA"/>
</dbReference>
<organism evidence="2 3">
    <name type="scientific">Spongiactinospora rosea</name>
    <dbReference type="NCBI Taxonomy" id="2248750"/>
    <lineage>
        <taxon>Bacteria</taxon>
        <taxon>Bacillati</taxon>
        <taxon>Actinomycetota</taxon>
        <taxon>Actinomycetes</taxon>
        <taxon>Streptosporangiales</taxon>
        <taxon>Streptosporangiaceae</taxon>
        <taxon>Spongiactinospora</taxon>
    </lineage>
</organism>